<comment type="pathway">
    <text evidence="3">Protein modification.</text>
</comment>
<dbReference type="GO" id="GO:0061685">
    <property type="term" value="F:diphthine methylesterase activity"/>
    <property type="evidence" value="ECO:0007669"/>
    <property type="project" value="TreeGrafter"/>
</dbReference>
<dbReference type="PANTHER" id="PTHR46042">
    <property type="entry name" value="DIPHTHINE METHYLTRANSFERASE"/>
    <property type="match status" value="1"/>
</dbReference>
<evidence type="ECO:0000256" key="3">
    <source>
        <dbReference type="ARBA" id="ARBA00043952"/>
    </source>
</evidence>
<accession>A0A5D2IVY2</accession>
<dbReference type="GO" id="GO:0005737">
    <property type="term" value="C:cytoplasm"/>
    <property type="evidence" value="ECO:0007669"/>
    <property type="project" value="TreeGrafter"/>
</dbReference>
<evidence type="ECO:0000313" key="5">
    <source>
        <dbReference type="Proteomes" id="UP000322667"/>
    </source>
</evidence>
<gene>
    <name evidence="4" type="ORF">ES332_D11G341200v1</name>
</gene>
<dbReference type="InterPro" id="IPR036322">
    <property type="entry name" value="WD40_repeat_dom_sf"/>
</dbReference>
<keyword evidence="5" id="KW-1185">Reference proteome</keyword>
<dbReference type="AlphaFoldDB" id="A0A5D2IVY2"/>
<organism evidence="4 5">
    <name type="scientific">Gossypium tomentosum</name>
    <name type="common">Hawaiian cotton</name>
    <name type="synonym">Gossypium sandvicense</name>
    <dbReference type="NCBI Taxonomy" id="34277"/>
    <lineage>
        <taxon>Eukaryota</taxon>
        <taxon>Viridiplantae</taxon>
        <taxon>Streptophyta</taxon>
        <taxon>Embryophyta</taxon>
        <taxon>Tracheophyta</taxon>
        <taxon>Spermatophyta</taxon>
        <taxon>Magnoliopsida</taxon>
        <taxon>eudicotyledons</taxon>
        <taxon>Gunneridae</taxon>
        <taxon>Pentapetalae</taxon>
        <taxon>rosids</taxon>
        <taxon>malvids</taxon>
        <taxon>Malvales</taxon>
        <taxon>Malvaceae</taxon>
        <taxon>Malvoideae</taxon>
        <taxon>Gossypium</taxon>
    </lineage>
</organism>
<dbReference type="SUPFAM" id="SSF50978">
    <property type="entry name" value="WD40 repeat-like"/>
    <property type="match status" value="1"/>
</dbReference>
<evidence type="ECO:0000256" key="2">
    <source>
        <dbReference type="ARBA" id="ARBA00022737"/>
    </source>
</evidence>
<name>A0A5D2IVY2_GOSTO</name>
<dbReference type="EMBL" id="CM017633">
    <property type="protein sequence ID" value="TYH46510.1"/>
    <property type="molecule type" value="Genomic_DNA"/>
</dbReference>
<dbReference type="PANTHER" id="PTHR46042:SF1">
    <property type="entry name" value="DIPHTHINE METHYLTRANSFERASE"/>
    <property type="match status" value="1"/>
</dbReference>
<evidence type="ECO:0000313" key="4">
    <source>
        <dbReference type="EMBL" id="TYH46510.1"/>
    </source>
</evidence>
<dbReference type="InterPro" id="IPR052415">
    <property type="entry name" value="Diphthine_MTase"/>
</dbReference>
<proteinExistence type="predicted"/>
<dbReference type="Proteomes" id="UP000322667">
    <property type="component" value="Chromosome D11"/>
</dbReference>
<reference evidence="4 5" key="1">
    <citation type="submission" date="2019-07" db="EMBL/GenBank/DDBJ databases">
        <title>WGS assembly of Gossypium tomentosum.</title>
        <authorList>
            <person name="Chen Z.J."/>
            <person name="Sreedasyam A."/>
            <person name="Ando A."/>
            <person name="Song Q."/>
            <person name="De L."/>
            <person name="Hulse-Kemp A."/>
            <person name="Ding M."/>
            <person name="Ye W."/>
            <person name="Kirkbride R."/>
            <person name="Jenkins J."/>
            <person name="Plott C."/>
            <person name="Lovell J."/>
            <person name="Lin Y.-M."/>
            <person name="Vaughn R."/>
            <person name="Liu B."/>
            <person name="Li W."/>
            <person name="Simpson S."/>
            <person name="Scheffler B."/>
            <person name="Saski C."/>
            <person name="Grover C."/>
            <person name="Hu G."/>
            <person name="Conover J."/>
            <person name="Carlson J."/>
            <person name="Shu S."/>
            <person name="Boston L."/>
            <person name="Williams M."/>
            <person name="Peterson D."/>
            <person name="Mcgee K."/>
            <person name="Jones D."/>
            <person name="Wendel J."/>
            <person name="Stelly D."/>
            <person name="Grimwood J."/>
            <person name="Schmutz J."/>
        </authorList>
    </citation>
    <scope>NUCLEOTIDE SEQUENCE [LARGE SCALE GENOMIC DNA]</scope>
    <source>
        <strain evidence="4">7179.01</strain>
    </source>
</reference>
<protein>
    <submittedName>
        <fullName evidence="4">Uncharacterized protein</fullName>
    </submittedName>
</protein>
<sequence length="112" mass="12281">MDVAHCYLEGNADAVEFCLHDGYQQVLAASTYTLQEGEQPIRAGSISLFDVNAEKGNLELFHRVDTAGIFYIKWSTVGSNVSPLLAQADADGYLRIYSLEGCCNEKKPRGGF</sequence>
<dbReference type="GO" id="GO:0017183">
    <property type="term" value="P:protein histidyl modification to diphthamide"/>
    <property type="evidence" value="ECO:0007669"/>
    <property type="project" value="TreeGrafter"/>
</dbReference>
<keyword evidence="1" id="KW-0853">WD repeat</keyword>
<keyword evidence="2" id="KW-0677">Repeat</keyword>
<evidence type="ECO:0000256" key="1">
    <source>
        <dbReference type="ARBA" id="ARBA00022574"/>
    </source>
</evidence>